<accession>A0AAD1U3L6</accession>
<evidence type="ECO:0000313" key="1">
    <source>
        <dbReference type="EMBL" id="CAI2359887.1"/>
    </source>
</evidence>
<proteinExistence type="predicted"/>
<keyword evidence="2" id="KW-1185">Reference proteome</keyword>
<comment type="caution">
    <text evidence="1">The sequence shown here is derived from an EMBL/GenBank/DDBJ whole genome shotgun (WGS) entry which is preliminary data.</text>
</comment>
<gene>
    <name evidence="1" type="ORF">ECRASSUSDP1_LOCUS1181</name>
</gene>
<name>A0AAD1U3L6_EUPCR</name>
<organism evidence="1 2">
    <name type="scientific">Euplotes crassus</name>
    <dbReference type="NCBI Taxonomy" id="5936"/>
    <lineage>
        <taxon>Eukaryota</taxon>
        <taxon>Sar</taxon>
        <taxon>Alveolata</taxon>
        <taxon>Ciliophora</taxon>
        <taxon>Intramacronucleata</taxon>
        <taxon>Spirotrichea</taxon>
        <taxon>Hypotrichia</taxon>
        <taxon>Euplotida</taxon>
        <taxon>Euplotidae</taxon>
        <taxon>Moneuplotes</taxon>
    </lineage>
</organism>
<dbReference type="EMBL" id="CAMPGE010001118">
    <property type="protein sequence ID" value="CAI2359887.1"/>
    <property type="molecule type" value="Genomic_DNA"/>
</dbReference>
<sequence length="56" mass="6491">MLSSTACFNNDCVQYNWFISKRTIDHIRGKVLSFEEEKEPDLGQQSSFTQVFACIQ</sequence>
<protein>
    <submittedName>
        <fullName evidence="1">Uncharacterized protein</fullName>
    </submittedName>
</protein>
<reference evidence="1" key="1">
    <citation type="submission" date="2023-07" db="EMBL/GenBank/DDBJ databases">
        <authorList>
            <consortium name="AG Swart"/>
            <person name="Singh M."/>
            <person name="Singh A."/>
            <person name="Seah K."/>
            <person name="Emmerich C."/>
        </authorList>
    </citation>
    <scope>NUCLEOTIDE SEQUENCE</scope>
    <source>
        <strain evidence="1">DP1</strain>
    </source>
</reference>
<dbReference type="Proteomes" id="UP001295684">
    <property type="component" value="Unassembled WGS sequence"/>
</dbReference>
<evidence type="ECO:0000313" key="2">
    <source>
        <dbReference type="Proteomes" id="UP001295684"/>
    </source>
</evidence>
<dbReference type="AlphaFoldDB" id="A0AAD1U3L6"/>